<protein>
    <submittedName>
        <fullName evidence="1">Uncharacterized protein</fullName>
    </submittedName>
</protein>
<comment type="caution">
    <text evidence="1">The sequence shown here is derived from an EMBL/GenBank/DDBJ whole genome shotgun (WGS) entry which is preliminary data.</text>
</comment>
<gene>
    <name evidence="1" type="ORF">BSTOLATCC_MIC7784</name>
</gene>
<proteinExistence type="predicted"/>
<dbReference type="AlphaFoldDB" id="A0AAU9ICB0"/>
<reference evidence="1" key="1">
    <citation type="submission" date="2021-09" db="EMBL/GenBank/DDBJ databases">
        <authorList>
            <consortium name="AG Swart"/>
            <person name="Singh M."/>
            <person name="Singh A."/>
            <person name="Seah K."/>
            <person name="Emmerich C."/>
        </authorList>
    </citation>
    <scope>NUCLEOTIDE SEQUENCE</scope>
    <source>
        <strain evidence="1">ATCC30299</strain>
    </source>
</reference>
<keyword evidence="2" id="KW-1185">Reference proteome</keyword>
<dbReference type="EMBL" id="CAJZBQ010000009">
    <property type="protein sequence ID" value="CAG9312993.1"/>
    <property type="molecule type" value="Genomic_DNA"/>
</dbReference>
<name>A0AAU9ICB0_9CILI</name>
<sequence length="214" mass="24501">MSKIPRTTNRNFNAEPDPKILERINLMYQTYIETSQNPLSQLGPEFNEFFKSERIISFRIKTPKALNQKGEAALQEPKLWILWMFILFLDQRDTFSNILKVCKDGFGFVKQKDALIEGLNVLLGKCPELEVKPEDEDEFGKLIGDRPSKAPKEILAVSKCGKYVLVKLAQDQQMRLKSQFAVAPIKDMEVDSSVAVLSLTKMLQRSNYSYHPSP</sequence>
<organism evidence="1 2">
    <name type="scientific">Blepharisma stoltei</name>
    <dbReference type="NCBI Taxonomy" id="1481888"/>
    <lineage>
        <taxon>Eukaryota</taxon>
        <taxon>Sar</taxon>
        <taxon>Alveolata</taxon>
        <taxon>Ciliophora</taxon>
        <taxon>Postciliodesmatophora</taxon>
        <taxon>Heterotrichea</taxon>
        <taxon>Heterotrichida</taxon>
        <taxon>Blepharismidae</taxon>
        <taxon>Blepharisma</taxon>
    </lineage>
</organism>
<dbReference type="Proteomes" id="UP001162131">
    <property type="component" value="Unassembled WGS sequence"/>
</dbReference>
<evidence type="ECO:0000313" key="2">
    <source>
        <dbReference type="Proteomes" id="UP001162131"/>
    </source>
</evidence>
<accession>A0AAU9ICB0</accession>
<evidence type="ECO:0000313" key="1">
    <source>
        <dbReference type="EMBL" id="CAG9312993.1"/>
    </source>
</evidence>